<evidence type="ECO:0000313" key="1">
    <source>
        <dbReference type="EMBL" id="GGA68167.1"/>
    </source>
</evidence>
<dbReference type="Proteomes" id="UP000613512">
    <property type="component" value="Unassembled WGS sequence"/>
</dbReference>
<comment type="caution">
    <text evidence="1">The sequence shown here is derived from an EMBL/GenBank/DDBJ whole genome shotgun (WGS) entry which is preliminary data.</text>
</comment>
<dbReference type="RefSeq" id="WP_188383609.1">
    <property type="nucleotide sequence ID" value="NZ_BMEY01000004.1"/>
</dbReference>
<dbReference type="InterPro" id="IPR008930">
    <property type="entry name" value="Terpenoid_cyclase/PrenylTrfase"/>
</dbReference>
<organism evidence="1 2">
    <name type="scientific">Ornithinibacillus halotolerans</name>
    <dbReference type="NCBI Taxonomy" id="1274357"/>
    <lineage>
        <taxon>Bacteria</taxon>
        <taxon>Bacillati</taxon>
        <taxon>Bacillota</taxon>
        <taxon>Bacilli</taxon>
        <taxon>Bacillales</taxon>
        <taxon>Bacillaceae</taxon>
        <taxon>Ornithinibacillus</taxon>
    </lineage>
</organism>
<sequence length="315" mass="36785">MKKLLKADLHKTKAYLDNHCRQLERARFKYFYANGEKEKVLEELKVYQNSDGGFGNGIEPDFWTPVSSPMATWAAGQILFEIDADKNEPMVQQMIDYLIEHYNRETGKWLSVIPEINDAPHAPWWHWEEGAEENWSFNPSIELAAFLIHWSEPESIAATIGWDSIKQAVSYLMEQKEMDKHEINNFQAFVTIIESHQSLLETETGHSYQIILNKVEELAFHCINKDTSSWDSGYVPLPLDFIDSPDNPLCERLGNLLEKNLDFYIEKMSEEGVWNISWEWGMFPEAFEKASIYWQGILAVERYKKLEAFGRLEFK</sequence>
<reference evidence="1" key="1">
    <citation type="journal article" date="2014" name="Int. J. Syst. Evol. Microbiol.">
        <title>Complete genome sequence of Corynebacterium casei LMG S-19264T (=DSM 44701T), isolated from a smear-ripened cheese.</title>
        <authorList>
            <consortium name="US DOE Joint Genome Institute (JGI-PGF)"/>
            <person name="Walter F."/>
            <person name="Albersmeier A."/>
            <person name="Kalinowski J."/>
            <person name="Ruckert C."/>
        </authorList>
    </citation>
    <scope>NUCLEOTIDE SEQUENCE</scope>
    <source>
        <strain evidence="1">CGMCC 1.12408</strain>
    </source>
</reference>
<dbReference type="EMBL" id="BMEY01000004">
    <property type="protein sequence ID" value="GGA68167.1"/>
    <property type="molecule type" value="Genomic_DNA"/>
</dbReference>
<evidence type="ECO:0000313" key="2">
    <source>
        <dbReference type="Proteomes" id="UP000613512"/>
    </source>
</evidence>
<dbReference type="AlphaFoldDB" id="A0A916RVC5"/>
<dbReference type="SUPFAM" id="SSF48239">
    <property type="entry name" value="Terpenoid cyclases/Protein prenyltransferases"/>
    <property type="match status" value="1"/>
</dbReference>
<accession>A0A916RVC5</accession>
<name>A0A916RVC5_9BACI</name>
<keyword evidence="2" id="KW-1185">Reference proteome</keyword>
<protein>
    <submittedName>
        <fullName evidence="1">Uncharacterized protein</fullName>
    </submittedName>
</protein>
<proteinExistence type="predicted"/>
<dbReference type="Gene3D" id="1.50.10.20">
    <property type="match status" value="1"/>
</dbReference>
<reference evidence="1" key="2">
    <citation type="submission" date="2020-09" db="EMBL/GenBank/DDBJ databases">
        <authorList>
            <person name="Sun Q."/>
            <person name="Zhou Y."/>
        </authorList>
    </citation>
    <scope>NUCLEOTIDE SEQUENCE</scope>
    <source>
        <strain evidence="1">CGMCC 1.12408</strain>
    </source>
</reference>
<gene>
    <name evidence="1" type="ORF">GCM10008025_10120</name>
</gene>